<dbReference type="OMA" id="DRCNILT"/>
<reference evidence="2" key="1">
    <citation type="submission" date="2022-01" db="UniProtKB">
        <authorList>
            <consortium name="EnsemblMetazoa"/>
        </authorList>
    </citation>
    <scope>IDENTIFICATION</scope>
</reference>
<dbReference type="AlphaFoldDB" id="A0A8I6RD32"/>
<organism evidence="2 3">
    <name type="scientific">Cimex lectularius</name>
    <name type="common">Bed bug</name>
    <name type="synonym">Acanthia lectularia</name>
    <dbReference type="NCBI Taxonomy" id="79782"/>
    <lineage>
        <taxon>Eukaryota</taxon>
        <taxon>Metazoa</taxon>
        <taxon>Ecdysozoa</taxon>
        <taxon>Arthropoda</taxon>
        <taxon>Hexapoda</taxon>
        <taxon>Insecta</taxon>
        <taxon>Pterygota</taxon>
        <taxon>Neoptera</taxon>
        <taxon>Paraneoptera</taxon>
        <taxon>Hemiptera</taxon>
        <taxon>Heteroptera</taxon>
        <taxon>Panheteroptera</taxon>
        <taxon>Cimicomorpha</taxon>
        <taxon>Cimicidae</taxon>
        <taxon>Cimex</taxon>
    </lineage>
</organism>
<dbReference type="EnsemblMetazoa" id="XM_014386067.2">
    <property type="protein sequence ID" value="XP_014241553.1"/>
    <property type="gene ID" value="LOC106662193"/>
</dbReference>
<keyword evidence="1" id="KW-0175">Coiled coil</keyword>
<dbReference type="KEGG" id="clec:106662193"/>
<evidence type="ECO:0000256" key="1">
    <source>
        <dbReference type="SAM" id="Coils"/>
    </source>
</evidence>
<protein>
    <submittedName>
        <fullName evidence="2">Uncharacterized protein</fullName>
    </submittedName>
</protein>
<dbReference type="GeneID" id="106662193"/>
<accession>A0A8I6RD32</accession>
<dbReference type="RefSeq" id="XP_014241553.1">
    <property type="nucleotide sequence ID" value="XM_014386067.2"/>
</dbReference>
<dbReference type="OrthoDB" id="10365885at2759"/>
<keyword evidence="3" id="KW-1185">Reference proteome</keyword>
<feature type="coiled-coil region" evidence="1">
    <location>
        <begin position="119"/>
        <end position="153"/>
    </location>
</feature>
<dbReference type="Proteomes" id="UP000494040">
    <property type="component" value="Unassembled WGS sequence"/>
</dbReference>
<evidence type="ECO:0000313" key="3">
    <source>
        <dbReference type="Proteomes" id="UP000494040"/>
    </source>
</evidence>
<proteinExistence type="predicted"/>
<name>A0A8I6RD32_CIMLE</name>
<sequence>MISFVFFSMTDREKKGILKQAGMQMTINSMSRTIQKLENSVKISTNLEQKMFQNEIQLLIDKHKLSLDLDKEKYKISKLKQIANVTVASVKSVKNVTFDDNSGHSSDLVRVLKKKDLLLNKSTCEIKKLSKENIRLNTELQHEQSKVSKLKRDNQVLSQFVQHQMETKSENQNYEEKCAILTLKLKESDCMVKKLVHRNNILTQELHKKSSNKRNSKTQVCEMDFVT</sequence>
<evidence type="ECO:0000313" key="2">
    <source>
        <dbReference type="EnsemblMetazoa" id="XP_014241553.1"/>
    </source>
</evidence>